<accession>A0A699GVB8</accession>
<feature type="region of interest" description="Disordered" evidence="1">
    <location>
        <begin position="1"/>
        <end position="72"/>
    </location>
</feature>
<protein>
    <submittedName>
        <fullName evidence="2">Uncharacterized protein</fullName>
    </submittedName>
</protein>
<feature type="compositionally biased region" description="Acidic residues" evidence="1">
    <location>
        <begin position="35"/>
        <end position="48"/>
    </location>
</feature>
<sequence length="108" mass="11991">MPKYLKTKKPSSRQSRTSKTTSHDTSDSTRIGLDLNDEATDTGDEEVEEVRPVGRDMTKKMGSYSSSHATSSAVSDPSLVEVLLSKFINSSSLQHHYFRQGWTLPLSI</sequence>
<organism evidence="2">
    <name type="scientific">Tanacetum cinerariifolium</name>
    <name type="common">Dalmatian daisy</name>
    <name type="synonym">Chrysanthemum cinerariifolium</name>
    <dbReference type="NCBI Taxonomy" id="118510"/>
    <lineage>
        <taxon>Eukaryota</taxon>
        <taxon>Viridiplantae</taxon>
        <taxon>Streptophyta</taxon>
        <taxon>Embryophyta</taxon>
        <taxon>Tracheophyta</taxon>
        <taxon>Spermatophyta</taxon>
        <taxon>Magnoliopsida</taxon>
        <taxon>eudicotyledons</taxon>
        <taxon>Gunneridae</taxon>
        <taxon>Pentapetalae</taxon>
        <taxon>asterids</taxon>
        <taxon>campanulids</taxon>
        <taxon>Asterales</taxon>
        <taxon>Asteraceae</taxon>
        <taxon>Asteroideae</taxon>
        <taxon>Anthemideae</taxon>
        <taxon>Anthemidinae</taxon>
        <taxon>Tanacetum</taxon>
    </lineage>
</organism>
<dbReference type="AlphaFoldDB" id="A0A699GVB8"/>
<evidence type="ECO:0000256" key="1">
    <source>
        <dbReference type="SAM" id="MobiDB-lite"/>
    </source>
</evidence>
<feature type="compositionally biased region" description="Basic residues" evidence="1">
    <location>
        <begin position="1"/>
        <end position="11"/>
    </location>
</feature>
<name>A0A699GVB8_TANCI</name>
<comment type="caution">
    <text evidence="2">The sequence shown here is derived from an EMBL/GenBank/DDBJ whole genome shotgun (WGS) entry which is preliminary data.</text>
</comment>
<evidence type="ECO:0000313" key="2">
    <source>
        <dbReference type="EMBL" id="GEW49513.1"/>
    </source>
</evidence>
<dbReference type="EMBL" id="BKCJ010060771">
    <property type="protein sequence ID" value="GEW49513.1"/>
    <property type="molecule type" value="Genomic_DNA"/>
</dbReference>
<proteinExistence type="predicted"/>
<gene>
    <name evidence="2" type="ORF">Tci_221489</name>
</gene>
<reference evidence="2" key="1">
    <citation type="journal article" date="2019" name="Sci. Rep.">
        <title>Draft genome of Tanacetum cinerariifolium, the natural source of mosquito coil.</title>
        <authorList>
            <person name="Yamashiro T."/>
            <person name="Shiraishi A."/>
            <person name="Satake H."/>
            <person name="Nakayama K."/>
        </authorList>
    </citation>
    <scope>NUCLEOTIDE SEQUENCE</scope>
</reference>
<feature type="compositionally biased region" description="Low complexity" evidence="1">
    <location>
        <begin position="63"/>
        <end position="72"/>
    </location>
</feature>
<feature type="compositionally biased region" description="Basic and acidic residues" evidence="1">
    <location>
        <begin position="49"/>
        <end position="59"/>
    </location>
</feature>